<proteinExistence type="inferred from homology"/>
<dbReference type="HAMAP" id="MF_00135">
    <property type="entry name" value="PRAI"/>
    <property type="match status" value="1"/>
</dbReference>
<sequence length="205" mass="22348">MTSHTPLVKICGITDQKTARLVEHSGADFIGFIFAKSKRQLTPKKAKGIIEALETNIKTVGVFVDQERTEVEALAEAVGLDFVQLHGSESPEEVAKYRVPCIKALTLTSKEGVDKLKAYEPYCQYLLVDGAIPGAGEVFDWSWLKALNLQVPLLLAGGLNTQNITLARQLKGIDGFDVSSGVETDGIKDENKIISFIKQAKGRES</sequence>
<evidence type="ECO:0000256" key="8">
    <source>
        <dbReference type="ARBA" id="ARBA00023235"/>
    </source>
</evidence>
<evidence type="ECO:0000256" key="7">
    <source>
        <dbReference type="ARBA" id="ARBA00023141"/>
    </source>
</evidence>
<dbReference type="PANTHER" id="PTHR42894:SF1">
    <property type="entry name" value="N-(5'-PHOSPHORIBOSYL)ANTHRANILATE ISOMERASE"/>
    <property type="match status" value="1"/>
</dbReference>
<dbReference type="Gene3D" id="3.20.20.70">
    <property type="entry name" value="Aldolase class I"/>
    <property type="match status" value="1"/>
</dbReference>
<protein>
    <recommendedName>
        <fullName evidence="4 9">N-(5'-phosphoribosyl)anthranilate isomerase</fullName>
        <shortName evidence="9">PRAI</shortName>
        <ecNumber evidence="3 9">5.3.1.24</ecNumber>
    </recommendedName>
</protein>
<dbReference type="PANTHER" id="PTHR42894">
    <property type="entry name" value="N-(5'-PHOSPHORIBOSYL)ANTHRANILATE ISOMERASE"/>
    <property type="match status" value="1"/>
</dbReference>
<name>A0A511X3S8_9BACI</name>
<keyword evidence="7 9" id="KW-0057">Aromatic amino acid biosynthesis</keyword>
<dbReference type="Proteomes" id="UP000321400">
    <property type="component" value="Unassembled WGS sequence"/>
</dbReference>
<dbReference type="EC" id="5.3.1.24" evidence="3 9"/>
<reference evidence="11 12" key="1">
    <citation type="submission" date="2019-07" db="EMBL/GenBank/DDBJ databases">
        <title>Whole genome shotgun sequence of Halolactibacillus alkaliphilus NBRC 103919.</title>
        <authorList>
            <person name="Hosoyama A."/>
            <person name="Uohara A."/>
            <person name="Ohji S."/>
            <person name="Ichikawa N."/>
        </authorList>
    </citation>
    <scope>NUCLEOTIDE SEQUENCE [LARGE SCALE GENOMIC DNA]</scope>
    <source>
        <strain evidence="11 12">NBRC 103919</strain>
    </source>
</reference>
<keyword evidence="8 9" id="KW-0413">Isomerase</keyword>
<comment type="catalytic activity">
    <reaction evidence="1 9">
        <text>N-(5-phospho-beta-D-ribosyl)anthranilate = 1-(2-carboxyphenylamino)-1-deoxy-D-ribulose 5-phosphate</text>
        <dbReference type="Rhea" id="RHEA:21540"/>
        <dbReference type="ChEBI" id="CHEBI:18277"/>
        <dbReference type="ChEBI" id="CHEBI:58613"/>
        <dbReference type="EC" id="5.3.1.24"/>
    </reaction>
</comment>
<evidence type="ECO:0000256" key="5">
    <source>
        <dbReference type="ARBA" id="ARBA00022605"/>
    </source>
</evidence>
<dbReference type="EMBL" id="BJYE01000032">
    <property type="protein sequence ID" value="GEN57565.1"/>
    <property type="molecule type" value="Genomic_DNA"/>
</dbReference>
<dbReference type="GO" id="GO:0004640">
    <property type="term" value="F:phosphoribosylanthranilate isomerase activity"/>
    <property type="evidence" value="ECO:0007669"/>
    <property type="project" value="UniProtKB-UniRule"/>
</dbReference>
<accession>A0A511X3S8</accession>
<dbReference type="RefSeq" id="WP_089802864.1">
    <property type="nucleotide sequence ID" value="NZ_BJYE01000032.1"/>
</dbReference>
<dbReference type="OrthoDB" id="9786954at2"/>
<dbReference type="InterPro" id="IPR044643">
    <property type="entry name" value="TrpF_fam"/>
</dbReference>
<dbReference type="CDD" id="cd00405">
    <property type="entry name" value="PRAI"/>
    <property type="match status" value="1"/>
</dbReference>
<dbReference type="InterPro" id="IPR011060">
    <property type="entry name" value="RibuloseP-bd_barrel"/>
</dbReference>
<evidence type="ECO:0000256" key="9">
    <source>
        <dbReference type="HAMAP-Rule" id="MF_00135"/>
    </source>
</evidence>
<evidence type="ECO:0000256" key="2">
    <source>
        <dbReference type="ARBA" id="ARBA00004664"/>
    </source>
</evidence>
<keyword evidence="12" id="KW-1185">Reference proteome</keyword>
<dbReference type="InterPro" id="IPR001240">
    <property type="entry name" value="PRAI_dom"/>
</dbReference>
<keyword evidence="6 9" id="KW-0822">Tryptophan biosynthesis</keyword>
<dbReference type="InterPro" id="IPR013785">
    <property type="entry name" value="Aldolase_TIM"/>
</dbReference>
<dbReference type="STRING" id="442899.SAMN05720591_12631"/>
<evidence type="ECO:0000259" key="10">
    <source>
        <dbReference type="Pfam" id="PF00697"/>
    </source>
</evidence>
<organism evidence="11 12">
    <name type="scientific">Halolactibacillus alkaliphilus</name>
    <dbReference type="NCBI Taxonomy" id="442899"/>
    <lineage>
        <taxon>Bacteria</taxon>
        <taxon>Bacillati</taxon>
        <taxon>Bacillota</taxon>
        <taxon>Bacilli</taxon>
        <taxon>Bacillales</taxon>
        <taxon>Bacillaceae</taxon>
        <taxon>Halolactibacillus</taxon>
    </lineage>
</organism>
<dbReference type="SUPFAM" id="SSF51366">
    <property type="entry name" value="Ribulose-phoshate binding barrel"/>
    <property type="match status" value="1"/>
</dbReference>
<comment type="similarity">
    <text evidence="9">Belongs to the TrpF family.</text>
</comment>
<evidence type="ECO:0000256" key="3">
    <source>
        <dbReference type="ARBA" id="ARBA00012572"/>
    </source>
</evidence>
<evidence type="ECO:0000256" key="6">
    <source>
        <dbReference type="ARBA" id="ARBA00022822"/>
    </source>
</evidence>
<dbReference type="UniPathway" id="UPA00035">
    <property type="reaction ID" value="UER00042"/>
</dbReference>
<evidence type="ECO:0000256" key="1">
    <source>
        <dbReference type="ARBA" id="ARBA00001164"/>
    </source>
</evidence>
<comment type="pathway">
    <text evidence="2 9">Amino-acid biosynthesis; L-tryptophan biosynthesis; L-tryptophan from chorismate: step 3/5.</text>
</comment>
<feature type="domain" description="N-(5'phosphoribosyl) anthranilate isomerase (PRAI)" evidence="10">
    <location>
        <begin position="8"/>
        <end position="198"/>
    </location>
</feature>
<comment type="caution">
    <text evidence="11">The sequence shown here is derived from an EMBL/GenBank/DDBJ whole genome shotgun (WGS) entry which is preliminary data.</text>
</comment>
<keyword evidence="5 9" id="KW-0028">Amino-acid biosynthesis</keyword>
<evidence type="ECO:0000313" key="11">
    <source>
        <dbReference type="EMBL" id="GEN57565.1"/>
    </source>
</evidence>
<evidence type="ECO:0000256" key="4">
    <source>
        <dbReference type="ARBA" id="ARBA00022272"/>
    </source>
</evidence>
<dbReference type="GO" id="GO:0000162">
    <property type="term" value="P:L-tryptophan biosynthetic process"/>
    <property type="evidence" value="ECO:0007669"/>
    <property type="project" value="UniProtKB-UniRule"/>
</dbReference>
<evidence type="ECO:0000313" key="12">
    <source>
        <dbReference type="Proteomes" id="UP000321400"/>
    </source>
</evidence>
<dbReference type="Pfam" id="PF00697">
    <property type="entry name" value="PRAI"/>
    <property type="match status" value="1"/>
</dbReference>
<dbReference type="AlphaFoldDB" id="A0A511X3S8"/>
<gene>
    <name evidence="9 11" type="primary">trpF</name>
    <name evidence="11" type="ORF">HAL01_20290</name>
</gene>